<evidence type="ECO:0000313" key="4">
    <source>
        <dbReference type="Proteomes" id="UP001582793"/>
    </source>
</evidence>
<dbReference type="Proteomes" id="UP001582793">
    <property type="component" value="Unassembled WGS sequence"/>
</dbReference>
<feature type="transmembrane region" description="Helical" evidence="2">
    <location>
        <begin position="50"/>
        <end position="68"/>
    </location>
</feature>
<sequence length="202" mass="21447">MRHILSLLAGAVAAPLAWVLVALGQGGSSRTVSAWFEADRFNGADLVQPAVYLGAGGIVLGLVATLRISPLGPLLAGLLLLFPYAALFADPFAVRDAVPAGWRLFGDPVDLRQPLENGTLFFLGGLLVMATFSAKRWRRWPRPVVLPPPPAGYPPPGYGERSHDDPTLDWPTGPPDQEARPPSLGYPYDPPPPPPAPHSGSP</sequence>
<comment type="caution">
    <text evidence="3">The sequence shown here is derived from an EMBL/GenBank/DDBJ whole genome shotgun (WGS) entry which is preliminary data.</text>
</comment>
<feature type="compositionally biased region" description="Pro residues" evidence="1">
    <location>
        <begin position="188"/>
        <end position="202"/>
    </location>
</feature>
<accession>A0ABV5D012</accession>
<proteinExistence type="predicted"/>
<evidence type="ECO:0000256" key="1">
    <source>
        <dbReference type="SAM" id="MobiDB-lite"/>
    </source>
</evidence>
<evidence type="ECO:0000256" key="2">
    <source>
        <dbReference type="SAM" id="Phobius"/>
    </source>
</evidence>
<dbReference type="RefSeq" id="WP_364215939.1">
    <property type="nucleotide sequence ID" value="NZ_JBCGDC010000155.1"/>
</dbReference>
<protein>
    <submittedName>
        <fullName evidence="3">Uncharacterized protein</fullName>
    </submittedName>
</protein>
<keyword evidence="4" id="KW-1185">Reference proteome</keyword>
<dbReference type="EMBL" id="JBCGDC010000155">
    <property type="protein sequence ID" value="MFB6397610.1"/>
    <property type="molecule type" value="Genomic_DNA"/>
</dbReference>
<name>A0ABV5D012_9ACTN</name>
<organism evidence="3 4">
    <name type="scientific">Polymorphospora lycopeni</name>
    <dbReference type="NCBI Taxonomy" id="3140240"/>
    <lineage>
        <taxon>Bacteria</taxon>
        <taxon>Bacillati</taxon>
        <taxon>Actinomycetota</taxon>
        <taxon>Actinomycetes</taxon>
        <taxon>Micromonosporales</taxon>
        <taxon>Micromonosporaceae</taxon>
        <taxon>Polymorphospora</taxon>
    </lineage>
</organism>
<keyword evidence="2" id="KW-0472">Membrane</keyword>
<evidence type="ECO:0000313" key="3">
    <source>
        <dbReference type="EMBL" id="MFB6397610.1"/>
    </source>
</evidence>
<feature type="region of interest" description="Disordered" evidence="1">
    <location>
        <begin position="149"/>
        <end position="202"/>
    </location>
</feature>
<gene>
    <name evidence="3" type="ORF">AAFH96_31630</name>
</gene>
<feature type="transmembrane region" description="Helical" evidence="2">
    <location>
        <begin position="75"/>
        <end position="94"/>
    </location>
</feature>
<keyword evidence="2" id="KW-0812">Transmembrane</keyword>
<feature type="transmembrane region" description="Helical" evidence="2">
    <location>
        <begin position="114"/>
        <end position="132"/>
    </location>
</feature>
<keyword evidence="2" id="KW-1133">Transmembrane helix</keyword>
<reference evidence="3 4" key="1">
    <citation type="submission" date="2024-04" db="EMBL/GenBank/DDBJ databases">
        <title>Polymorphospora sp. isolated from Baiyangdian Lake in Xiong'an New Area.</title>
        <authorList>
            <person name="Zhang X."/>
            <person name="Liu J."/>
        </authorList>
    </citation>
    <scope>NUCLEOTIDE SEQUENCE [LARGE SCALE GENOMIC DNA]</scope>
    <source>
        <strain evidence="3 4">2-325</strain>
    </source>
</reference>